<evidence type="ECO:0000256" key="8">
    <source>
        <dbReference type="SAM" id="Phobius"/>
    </source>
</evidence>
<evidence type="ECO:0000256" key="6">
    <source>
        <dbReference type="ARBA" id="ARBA00022989"/>
    </source>
</evidence>
<dbReference type="GO" id="GO:0006508">
    <property type="term" value="P:proteolysis"/>
    <property type="evidence" value="ECO:0007669"/>
    <property type="project" value="UniProtKB-KW"/>
</dbReference>
<keyword evidence="4 8" id="KW-0812">Transmembrane</keyword>
<evidence type="ECO:0000256" key="3">
    <source>
        <dbReference type="ARBA" id="ARBA00022670"/>
    </source>
</evidence>
<dbReference type="GO" id="GO:0008233">
    <property type="term" value="F:peptidase activity"/>
    <property type="evidence" value="ECO:0007669"/>
    <property type="project" value="UniProtKB-KW"/>
</dbReference>
<keyword evidence="2" id="KW-0673">Quorum sensing</keyword>
<dbReference type="EMBL" id="CZAW01000069">
    <property type="protein sequence ID" value="CUQ08103.1"/>
    <property type="molecule type" value="Genomic_DNA"/>
</dbReference>
<feature type="transmembrane region" description="Helical" evidence="8">
    <location>
        <begin position="166"/>
        <end position="188"/>
    </location>
</feature>
<evidence type="ECO:0000313" key="9">
    <source>
        <dbReference type="EMBL" id="CUQ08103.1"/>
    </source>
</evidence>
<feature type="transmembrane region" description="Helical" evidence="8">
    <location>
        <begin position="142"/>
        <end position="160"/>
    </location>
</feature>
<feature type="transmembrane region" description="Helical" evidence="8">
    <location>
        <begin position="82"/>
        <end position="99"/>
    </location>
</feature>
<dbReference type="RefSeq" id="WP_055153590.1">
    <property type="nucleotide sequence ID" value="NZ_CZAW01000069.1"/>
</dbReference>
<organism evidence="9 10">
    <name type="scientific">Blautia wexlerae</name>
    <dbReference type="NCBI Taxonomy" id="418240"/>
    <lineage>
        <taxon>Bacteria</taxon>
        <taxon>Bacillati</taxon>
        <taxon>Bacillota</taxon>
        <taxon>Clostridia</taxon>
        <taxon>Lachnospirales</taxon>
        <taxon>Lachnospiraceae</taxon>
        <taxon>Blautia</taxon>
    </lineage>
</organism>
<keyword evidence="5" id="KW-0378">Hydrolase</keyword>
<evidence type="ECO:0000256" key="2">
    <source>
        <dbReference type="ARBA" id="ARBA00022654"/>
    </source>
</evidence>
<evidence type="ECO:0000256" key="5">
    <source>
        <dbReference type="ARBA" id="ARBA00022801"/>
    </source>
</evidence>
<dbReference type="GO" id="GO:0009372">
    <property type="term" value="P:quorum sensing"/>
    <property type="evidence" value="ECO:0007669"/>
    <property type="project" value="UniProtKB-KW"/>
</dbReference>
<dbReference type="AlphaFoldDB" id="A0A174TDN7"/>
<keyword evidence="1" id="KW-1003">Cell membrane</keyword>
<evidence type="ECO:0000313" key="10">
    <source>
        <dbReference type="Proteomes" id="UP000095712"/>
    </source>
</evidence>
<reference evidence="9 10" key="1">
    <citation type="submission" date="2015-09" db="EMBL/GenBank/DDBJ databases">
        <authorList>
            <consortium name="Pathogen Informatics"/>
        </authorList>
    </citation>
    <scope>NUCLEOTIDE SEQUENCE [LARGE SCALE GENOMIC DNA]</scope>
    <source>
        <strain evidence="9 10">2789STDY5834911</strain>
    </source>
</reference>
<dbReference type="SMART" id="SM00793">
    <property type="entry name" value="AgrB"/>
    <property type="match status" value="1"/>
</dbReference>
<dbReference type="Pfam" id="PF04647">
    <property type="entry name" value="AgrB"/>
    <property type="match status" value="1"/>
</dbReference>
<sequence>MLFKTSNYLTNYFIENHIVSPQKKEIFIYGFQLILSTLSSMFTILLISAVFNISYGIIFLLFFMPIRFCAGGFHASTYHKCFVYTNGVFITMLIFSKIVYMYNLLPYYFLLIIASILHLWINTPCKNNKNPLSDIYIRKNKILSRKILVLYFVIILLTYYLKRYLFILEINTIFLVSILFICGDFEYIKS</sequence>
<protein>
    <submittedName>
        <fullName evidence="9">Membrane protein putatively involved in post-translational modification of the autoinducing quorum-sensing peptide</fullName>
    </submittedName>
</protein>
<evidence type="ECO:0000256" key="4">
    <source>
        <dbReference type="ARBA" id="ARBA00022692"/>
    </source>
</evidence>
<evidence type="ECO:0000256" key="7">
    <source>
        <dbReference type="ARBA" id="ARBA00023136"/>
    </source>
</evidence>
<keyword evidence="6 8" id="KW-1133">Transmembrane helix</keyword>
<gene>
    <name evidence="9" type="ORF">ERS852523_03881</name>
</gene>
<dbReference type="OrthoDB" id="9815055at2"/>
<name>A0A174TDN7_9FIRM</name>
<dbReference type="GO" id="GO:0016020">
    <property type="term" value="C:membrane"/>
    <property type="evidence" value="ECO:0007669"/>
    <property type="project" value="InterPro"/>
</dbReference>
<accession>A0A174TDN7</accession>
<feature type="transmembrane region" description="Helical" evidence="8">
    <location>
        <begin position="105"/>
        <end position="121"/>
    </location>
</feature>
<proteinExistence type="predicted"/>
<keyword evidence="7 8" id="KW-0472">Membrane</keyword>
<dbReference type="Proteomes" id="UP000095712">
    <property type="component" value="Unassembled WGS sequence"/>
</dbReference>
<dbReference type="InterPro" id="IPR006741">
    <property type="entry name" value="AgrB"/>
</dbReference>
<evidence type="ECO:0000256" key="1">
    <source>
        <dbReference type="ARBA" id="ARBA00022475"/>
    </source>
</evidence>
<keyword evidence="3" id="KW-0645">Protease</keyword>